<feature type="transmembrane region" description="Helical" evidence="8">
    <location>
        <begin position="35"/>
        <end position="57"/>
    </location>
</feature>
<comment type="subcellular location">
    <subcellularLocation>
        <location evidence="1">Membrane</location>
        <topology evidence="1">Multi-pass membrane protein</topology>
    </subcellularLocation>
</comment>
<sequence>MEMADQRAENNVVSGQPQNSIADFAPPKEPKTKKFTIACAVLASMTSILLGYASLFIKENFNINDVQVKVLRGTLNIYSLIGSALAGKTSDWIGRQYTIVLAGTIFFIGALLMGFAPNYAFLMFGRFIAGVGVRYALMIAPIYTVEISPASFRGFLTSFPEPR</sequence>
<evidence type="ECO:0000313" key="10">
    <source>
        <dbReference type="EMBL" id="RXH88245.1"/>
    </source>
</evidence>
<evidence type="ECO:0000256" key="3">
    <source>
        <dbReference type="ARBA" id="ARBA00022448"/>
    </source>
</evidence>
<evidence type="ECO:0000256" key="1">
    <source>
        <dbReference type="ARBA" id="ARBA00004141"/>
    </source>
</evidence>
<evidence type="ECO:0000256" key="7">
    <source>
        <dbReference type="SAM" id="MobiDB-lite"/>
    </source>
</evidence>
<evidence type="ECO:0000256" key="2">
    <source>
        <dbReference type="ARBA" id="ARBA00010992"/>
    </source>
</evidence>
<dbReference type="PANTHER" id="PTHR23500">
    <property type="entry name" value="SOLUTE CARRIER FAMILY 2, FACILITATED GLUCOSE TRANSPORTER"/>
    <property type="match status" value="1"/>
</dbReference>
<dbReference type="GO" id="GO:0015144">
    <property type="term" value="F:carbohydrate transmembrane transporter activity"/>
    <property type="evidence" value="ECO:0007669"/>
    <property type="project" value="InterPro"/>
</dbReference>
<feature type="transmembrane region" description="Helical" evidence="8">
    <location>
        <begin position="99"/>
        <end position="121"/>
    </location>
</feature>
<dbReference type="InterPro" id="IPR036259">
    <property type="entry name" value="MFS_trans_sf"/>
</dbReference>
<gene>
    <name evidence="10" type="ORF">DVH24_042316</name>
</gene>
<dbReference type="GO" id="GO:0016020">
    <property type="term" value="C:membrane"/>
    <property type="evidence" value="ECO:0007669"/>
    <property type="project" value="UniProtKB-SubCell"/>
</dbReference>
<dbReference type="SUPFAM" id="SSF103473">
    <property type="entry name" value="MFS general substrate transporter"/>
    <property type="match status" value="1"/>
</dbReference>
<feature type="domain" description="Major facilitator superfamily (MFS) profile" evidence="9">
    <location>
        <begin position="32"/>
        <end position="163"/>
    </location>
</feature>
<evidence type="ECO:0000259" key="9">
    <source>
        <dbReference type="PROSITE" id="PS50850"/>
    </source>
</evidence>
<dbReference type="STRING" id="3750.A0A498J0T1"/>
<evidence type="ECO:0000256" key="5">
    <source>
        <dbReference type="ARBA" id="ARBA00022989"/>
    </source>
</evidence>
<reference evidence="10 11" key="1">
    <citation type="submission" date="2018-10" db="EMBL/GenBank/DDBJ databases">
        <title>A high-quality apple genome assembly.</title>
        <authorList>
            <person name="Hu J."/>
        </authorList>
    </citation>
    <scope>NUCLEOTIDE SEQUENCE [LARGE SCALE GENOMIC DNA]</scope>
    <source>
        <strain evidence="11">cv. HFTH1</strain>
        <tissue evidence="10">Young leaf</tissue>
    </source>
</reference>
<protein>
    <recommendedName>
        <fullName evidence="9">Major facilitator superfamily (MFS) profile domain-containing protein</fullName>
    </recommendedName>
</protein>
<evidence type="ECO:0000313" key="11">
    <source>
        <dbReference type="Proteomes" id="UP000290289"/>
    </source>
</evidence>
<keyword evidence="11" id="KW-1185">Reference proteome</keyword>
<dbReference type="EMBL" id="RDQH01000336">
    <property type="protein sequence ID" value="RXH88245.1"/>
    <property type="molecule type" value="Genomic_DNA"/>
</dbReference>
<dbReference type="InterPro" id="IPR020846">
    <property type="entry name" value="MFS_dom"/>
</dbReference>
<dbReference type="InterPro" id="IPR045262">
    <property type="entry name" value="STP/PLT_plant"/>
</dbReference>
<comment type="similarity">
    <text evidence="2">Belongs to the major facilitator superfamily. Sugar transporter (TC 2.A.1.1) family.</text>
</comment>
<keyword evidence="6 8" id="KW-0472">Membrane</keyword>
<keyword evidence="3" id="KW-0813">Transport</keyword>
<dbReference type="InterPro" id="IPR005828">
    <property type="entry name" value="MFS_sugar_transport-like"/>
</dbReference>
<feature type="transmembrane region" description="Helical" evidence="8">
    <location>
        <begin position="127"/>
        <end position="145"/>
    </location>
</feature>
<comment type="caution">
    <text evidence="10">The sequence shown here is derived from an EMBL/GenBank/DDBJ whole genome shotgun (WGS) entry which is preliminary data.</text>
</comment>
<dbReference type="AlphaFoldDB" id="A0A498J0T1"/>
<evidence type="ECO:0000256" key="4">
    <source>
        <dbReference type="ARBA" id="ARBA00022692"/>
    </source>
</evidence>
<proteinExistence type="inferred from homology"/>
<feature type="compositionally biased region" description="Polar residues" evidence="7">
    <location>
        <begin position="9"/>
        <end position="21"/>
    </location>
</feature>
<dbReference type="Gene3D" id="1.20.1250.20">
    <property type="entry name" value="MFS general substrate transporter like domains"/>
    <property type="match status" value="1"/>
</dbReference>
<evidence type="ECO:0000256" key="8">
    <source>
        <dbReference type="SAM" id="Phobius"/>
    </source>
</evidence>
<evidence type="ECO:0000256" key="6">
    <source>
        <dbReference type="ARBA" id="ARBA00023136"/>
    </source>
</evidence>
<name>A0A498J0T1_MALDO</name>
<organism evidence="10 11">
    <name type="scientific">Malus domestica</name>
    <name type="common">Apple</name>
    <name type="synonym">Pyrus malus</name>
    <dbReference type="NCBI Taxonomy" id="3750"/>
    <lineage>
        <taxon>Eukaryota</taxon>
        <taxon>Viridiplantae</taxon>
        <taxon>Streptophyta</taxon>
        <taxon>Embryophyta</taxon>
        <taxon>Tracheophyta</taxon>
        <taxon>Spermatophyta</taxon>
        <taxon>Magnoliopsida</taxon>
        <taxon>eudicotyledons</taxon>
        <taxon>Gunneridae</taxon>
        <taxon>Pentapetalae</taxon>
        <taxon>rosids</taxon>
        <taxon>fabids</taxon>
        <taxon>Rosales</taxon>
        <taxon>Rosaceae</taxon>
        <taxon>Amygdaloideae</taxon>
        <taxon>Maleae</taxon>
        <taxon>Malus</taxon>
    </lineage>
</organism>
<dbReference type="Proteomes" id="UP000290289">
    <property type="component" value="Chromosome 10"/>
</dbReference>
<feature type="region of interest" description="Disordered" evidence="7">
    <location>
        <begin position="1"/>
        <end position="27"/>
    </location>
</feature>
<dbReference type="PROSITE" id="PS50850">
    <property type="entry name" value="MFS"/>
    <property type="match status" value="1"/>
</dbReference>
<accession>A0A498J0T1</accession>
<keyword evidence="4 8" id="KW-0812">Transmembrane</keyword>
<keyword evidence="5 8" id="KW-1133">Transmembrane helix</keyword>
<dbReference type="PANTHER" id="PTHR23500:SF424">
    <property type="entry name" value="POLYOL TRANSPORTER 5"/>
    <property type="match status" value="1"/>
</dbReference>
<dbReference type="Pfam" id="PF00083">
    <property type="entry name" value="Sugar_tr"/>
    <property type="match status" value="1"/>
</dbReference>